<reference evidence="3 4" key="1">
    <citation type="submission" date="2014-03" db="EMBL/GenBank/DDBJ databases">
        <title>Selection and divergence in the genomes of co-occurring obligate luminous symbionts with specific hosts.</title>
        <authorList>
            <person name="Hendry T.A."/>
            <person name="de Wet J.R."/>
            <person name="Dunlap P.V."/>
        </authorList>
    </citation>
    <scope>NUCLEOTIDE SEQUENCE [LARGE SCALE GENOMIC DNA]</scope>
    <source>
        <strain evidence="3 4">Ppalp.1</strain>
        <plasmid evidence="3">pPB001</plasmid>
    </source>
</reference>
<evidence type="ECO:0000256" key="1">
    <source>
        <dbReference type="ARBA" id="ARBA00038283"/>
    </source>
</evidence>
<gene>
    <name evidence="3" type="primary">repA</name>
    <name evidence="3" type="ORF">CF67_15001</name>
</gene>
<protein>
    <submittedName>
        <fullName evidence="3">Replication initiation protein</fullName>
    </submittedName>
</protein>
<geneLocation type="plasmid" evidence="3">
    <name>pPB001</name>
</geneLocation>
<dbReference type="EMBL" id="JGVK01000007">
    <property type="protein sequence ID" value="KEY91492.1"/>
    <property type="molecule type" value="Genomic_DNA"/>
</dbReference>
<accession>A0A084CNW3</accession>
<name>A0A084CNW3_9GAMM</name>
<comment type="caution">
    <text evidence="3">The sequence shown here is derived from an EMBL/GenBank/DDBJ whole genome shotgun (WGS) entry which is preliminary data.</text>
</comment>
<dbReference type="InterPro" id="IPR036390">
    <property type="entry name" value="WH_DNA-bd_sf"/>
</dbReference>
<dbReference type="eggNOG" id="COG5527">
    <property type="taxonomic scope" value="Bacteria"/>
</dbReference>
<dbReference type="Pfam" id="PF01051">
    <property type="entry name" value="Rep3_N"/>
    <property type="match status" value="1"/>
</dbReference>
<evidence type="ECO:0000313" key="4">
    <source>
        <dbReference type="Proteomes" id="UP000053784"/>
    </source>
</evidence>
<dbReference type="SUPFAM" id="SSF46785">
    <property type="entry name" value="Winged helix' DNA-binding domain"/>
    <property type="match status" value="2"/>
</dbReference>
<evidence type="ECO:0000259" key="2">
    <source>
        <dbReference type="Pfam" id="PF01051"/>
    </source>
</evidence>
<comment type="similarity">
    <text evidence="1">Belongs to the initiator RepB protein family.</text>
</comment>
<dbReference type="InterPro" id="IPR000525">
    <property type="entry name" value="Initiator_Rep_WH1"/>
</dbReference>
<dbReference type="Proteomes" id="UP000053784">
    <property type="component" value="Unassembled WGS sequence"/>
</dbReference>
<dbReference type="GO" id="GO:0003887">
    <property type="term" value="F:DNA-directed DNA polymerase activity"/>
    <property type="evidence" value="ECO:0007669"/>
    <property type="project" value="InterPro"/>
</dbReference>
<dbReference type="GO" id="GO:0006270">
    <property type="term" value="P:DNA replication initiation"/>
    <property type="evidence" value="ECO:0007669"/>
    <property type="project" value="InterPro"/>
</dbReference>
<feature type="domain" description="Initiator Rep protein WH1" evidence="2">
    <location>
        <begin position="8"/>
        <end position="154"/>
    </location>
</feature>
<proteinExistence type="inferred from homology"/>
<evidence type="ECO:0000313" key="3">
    <source>
        <dbReference type="EMBL" id="KEY91492.1"/>
    </source>
</evidence>
<organism evidence="3 4">
    <name type="scientific">Candidatus Photodesmus blepharonis</name>
    <dbReference type="NCBI Taxonomy" id="1179155"/>
    <lineage>
        <taxon>Bacteria</taxon>
        <taxon>Pseudomonadati</taxon>
        <taxon>Pseudomonadota</taxon>
        <taxon>Gammaproteobacteria</taxon>
        <taxon>Vibrionales</taxon>
        <taxon>Vibrionaceae</taxon>
        <taxon>Candidatus Photodesmus</taxon>
    </lineage>
</organism>
<dbReference type="Gene3D" id="1.10.10.10">
    <property type="entry name" value="Winged helix-like DNA-binding domain superfamily/Winged helix DNA-binding domain"/>
    <property type="match status" value="1"/>
</dbReference>
<sequence length="385" mass="45866">MTKLPRHIKKTHDLVFSAQGLSAREQDIFGLMMAHMRPQDWENNTPKYQFTSNEISEWLNLNKRTSVVSQIKPVAKRLISHVIGFETRNSDLSEEFIYYNFFKRCEYKNRKLTLVPNDELKRQYIEYSKGFSLINTHSFISIKNEMAKRLYEFFSRFKVSGKLNPISIDKLRYYLGVIDRNGIVNKGKKCHLDSNYFINNGVKKAVNYLNSHSVVGQELLFSKEEKYLGFSLVRKGRLISHVIFNFKWIYRKNTIENLLEKPFYKMIDENKGFEIQDFSVKNNIEIEDNFVLKKTIKDKELEEINFLTEKKKRILKIEKSRLINSNRLSDKEMIELSELYLEIGDKKRSEKIEFALKKRIDSRKKLENYDRKLLELGRLLNNLEY</sequence>
<dbReference type="InterPro" id="IPR036388">
    <property type="entry name" value="WH-like_DNA-bd_sf"/>
</dbReference>
<keyword evidence="4" id="KW-1185">Reference proteome</keyword>
<keyword evidence="3" id="KW-0614">Plasmid</keyword>
<dbReference type="RefSeq" id="WP_052538016.1">
    <property type="nucleotide sequence ID" value="NZ_JGVK01000007.1"/>
</dbReference>
<dbReference type="AlphaFoldDB" id="A0A084CNW3"/>